<evidence type="ECO:0000313" key="14">
    <source>
        <dbReference type="Proteomes" id="UP000613177"/>
    </source>
</evidence>
<reference evidence="13" key="1">
    <citation type="submission" date="2021-01" db="EMBL/GenBank/DDBJ databases">
        <title>Metabolic potential, ecology and presence of endohyphal bacteria is reflected in genomic diversity of Mucoromycotina.</title>
        <authorList>
            <person name="Muszewska A."/>
            <person name="Okrasinska A."/>
            <person name="Steczkiewicz K."/>
            <person name="Drgas O."/>
            <person name="Orlowska M."/>
            <person name="Perlinska-Lenart U."/>
            <person name="Aleksandrzak-Piekarczyk T."/>
            <person name="Szatraj K."/>
            <person name="Zielenkiewicz U."/>
            <person name="Pilsyk S."/>
            <person name="Malc E."/>
            <person name="Mieczkowski P."/>
            <person name="Kruszewska J.S."/>
            <person name="Biernat P."/>
            <person name="Pawlowska J."/>
        </authorList>
    </citation>
    <scope>NUCLEOTIDE SEQUENCE</scope>
    <source>
        <strain evidence="13">WA0000018081</strain>
    </source>
</reference>
<sequence>MSKAIDIKDLKELRENSPFSQLKIQDDTVLYENSSRLACPGCLRHMKHYCYYCFNVMGMERSKVPFVKLPVPLDIIKHELESDGKTTALHARVLAHEDVRVFSWKDMPEYEHPERVLMLFPGPYKQDAKKLSDIPRDSFDHMIVIDGTWRQANKIVRGTPLLNKVQKVTIEPRLTSFWRFQDISVNYLSTIEAIYYLYVEYSQAYELKPGQVYDGRYDNLMFYYKYLYDLIQYTYSKGEKKNKEFCRRHKSDYIKDRKPGKQVEDGKVE</sequence>
<dbReference type="GO" id="GO:0008033">
    <property type="term" value="P:tRNA processing"/>
    <property type="evidence" value="ECO:0007669"/>
    <property type="project" value="UniProtKB-KW"/>
</dbReference>
<evidence type="ECO:0000256" key="3">
    <source>
        <dbReference type="ARBA" id="ARBA00022679"/>
    </source>
</evidence>
<dbReference type="EC" id="2.5.1.25" evidence="2"/>
<evidence type="ECO:0000256" key="10">
    <source>
        <dbReference type="ARBA" id="ARBA00042508"/>
    </source>
</evidence>
<keyword evidence="3" id="KW-0808">Transferase</keyword>
<keyword evidence="6" id="KW-0539">Nucleus</keyword>
<keyword evidence="5" id="KW-0819">tRNA processing</keyword>
<evidence type="ECO:0000259" key="12">
    <source>
        <dbReference type="SMART" id="SM01144"/>
    </source>
</evidence>
<dbReference type="EMBL" id="JAEPRE010000008">
    <property type="protein sequence ID" value="KAG2237181.1"/>
    <property type="molecule type" value="Genomic_DNA"/>
</dbReference>
<evidence type="ECO:0000256" key="7">
    <source>
        <dbReference type="ARBA" id="ARBA00037050"/>
    </source>
</evidence>
<evidence type="ECO:0000256" key="4">
    <source>
        <dbReference type="ARBA" id="ARBA00022691"/>
    </source>
</evidence>
<gene>
    <name evidence="13" type="ORF">INT48_006585</name>
</gene>
<evidence type="ECO:0000313" key="13">
    <source>
        <dbReference type="EMBL" id="KAG2237181.1"/>
    </source>
</evidence>
<dbReference type="GO" id="GO:0005634">
    <property type="term" value="C:nucleus"/>
    <property type="evidence" value="ECO:0007669"/>
    <property type="project" value="UniProtKB-SubCell"/>
</dbReference>
<evidence type="ECO:0000256" key="2">
    <source>
        <dbReference type="ARBA" id="ARBA00012386"/>
    </source>
</evidence>
<dbReference type="AlphaFoldDB" id="A0A8H7SZI1"/>
<evidence type="ECO:0000256" key="9">
    <source>
        <dbReference type="ARBA" id="ARBA00039242"/>
    </source>
</evidence>
<comment type="catalytic activity">
    <reaction evidence="11">
        <text>a uridine in tRNA + S-adenosyl-L-methionine = a 3-[(3S)-3-amino-3-carboxypropyl]uridine in tRNA + S-methyl-5'-thioadenosine + H(+)</text>
        <dbReference type="Rhea" id="RHEA:62432"/>
        <dbReference type="Rhea" id="RHEA-COMP:13339"/>
        <dbReference type="Rhea" id="RHEA-COMP:16092"/>
        <dbReference type="ChEBI" id="CHEBI:15378"/>
        <dbReference type="ChEBI" id="CHEBI:17509"/>
        <dbReference type="ChEBI" id="CHEBI:59789"/>
        <dbReference type="ChEBI" id="CHEBI:65315"/>
        <dbReference type="ChEBI" id="CHEBI:82930"/>
        <dbReference type="EC" id="2.5.1.25"/>
    </reaction>
</comment>
<protein>
    <recommendedName>
        <fullName evidence="9">tRNA-uridine aminocarboxypropyltransferase 1</fullName>
        <ecNumber evidence="2">2.5.1.25</ecNumber>
    </recommendedName>
    <alternativeName>
        <fullName evidence="10">DTW domain-containing protein 1</fullName>
    </alternativeName>
</protein>
<keyword evidence="4" id="KW-0949">S-adenosyl-L-methionine</keyword>
<dbReference type="GO" id="GO:0016432">
    <property type="term" value="F:tRNA-uridine aminocarboxypropyltransferase activity"/>
    <property type="evidence" value="ECO:0007669"/>
    <property type="project" value="UniProtKB-EC"/>
</dbReference>
<evidence type="ECO:0000256" key="6">
    <source>
        <dbReference type="ARBA" id="ARBA00023242"/>
    </source>
</evidence>
<name>A0A8H7SZI1_9FUNG</name>
<dbReference type="PANTHER" id="PTHR15627">
    <property type="entry name" value="NATURAL KILLER CELL-SPECIFIC ANTIGEN KLIP1"/>
    <property type="match status" value="1"/>
</dbReference>
<proteinExistence type="inferred from homology"/>
<accession>A0A8H7SZI1</accession>
<comment type="function">
    <text evidence="7">Catalyzes the formation of 3-(3-amino-3-carboxypropyl)uridine (acp3U) at position 20 in the D-loop of several cytoplasmic tRNAs (acp3U(20)).</text>
</comment>
<evidence type="ECO:0000256" key="11">
    <source>
        <dbReference type="ARBA" id="ARBA00048718"/>
    </source>
</evidence>
<comment type="similarity">
    <text evidence="8">Belongs to the TDD superfamily. DTWD1 family.</text>
</comment>
<keyword evidence="14" id="KW-1185">Reference proteome</keyword>
<dbReference type="SMART" id="SM01144">
    <property type="entry name" value="DTW"/>
    <property type="match status" value="1"/>
</dbReference>
<dbReference type="InterPro" id="IPR051521">
    <property type="entry name" value="tRNA_Mod/Golgi_Maint"/>
</dbReference>
<dbReference type="Pfam" id="PF03942">
    <property type="entry name" value="DTW"/>
    <property type="match status" value="1"/>
</dbReference>
<dbReference type="Proteomes" id="UP000613177">
    <property type="component" value="Unassembled WGS sequence"/>
</dbReference>
<comment type="caution">
    <text evidence="13">The sequence shown here is derived from an EMBL/GenBank/DDBJ whole genome shotgun (WGS) entry which is preliminary data.</text>
</comment>
<evidence type="ECO:0000256" key="1">
    <source>
        <dbReference type="ARBA" id="ARBA00004123"/>
    </source>
</evidence>
<organism evidence="13 14">
    <name type="scientific">Thamnidium elegans</name>
    <dbReference type="NCBI Taxonomy" id="101142"/>
    <lineage>
        <taxon>Eukaryota</taxon>
        <taxon>Fungi</taxon>
        <taxon>Fungi incertae sedis</taxon>
        <taxon>Mucoromycota</taxon>
        <taxon>Mucoromycotina</taxon>
        <taxon>Mucoromycetes</taxon>
        <taxon>Mucorales</taxon>
        <taxon>Mucorineae</taxon>
        <taxon>Mucoraceae</taxon>
        <taxon>Thamnidium</taxon>
    </lineage>
</organism>
<evidence type="ECO:0000256" key="8">
    <source>
        <dbReference type="ARBA" id="ARBA00038290"/>
    </source>
</evidence>
<feature type="domain" description="DTW" evidence="12">
    <location>
        <begin position="46"/>
        <end position="236"/>
    </location>
</feature>
<comment type="subcellular location">
    <subcellularLocation>
        <location evidence="1">Nucleus</location>
    </subcellularLocation>
</comment>
<dbReference type="PANTHER" id="PTHR15627:SF8">
    <property type="entry name" value="TRNA-URIDINE AMINOCARBOXYPROPYLTRANSFERASE 1"/>
    <property type="match status" value="1"/>
</dbReference>
<evidence type="ECO:0000256" key="5">
    <source>
        <dbReference type="ARBA" id="ARBA00022694"/>
    </source>
</evidence>
<dbReference type="InterPro" id="IPR005636">
    <property type="entry name" value="DTW"/>
</dbReference>